<dbReference type="GO" id="GO:0016758">
    <property type="term" value="F:hexosyltransferase activity"/>
    <property type="evidence" value="ECO:0007669"/>
    <property type="project" value="UniProtKB-ARBA"/>
</dbReference>
<evidence type="ECO:0000256" key="1">
    <source>
        <dbReference type="ARBA" id="ARBA00006739"/>
    </source>
</evidence>
<gene>
    <name evidence="3" type="ORF">CR203_07395</name>
</gene>
<accession>A0A3A9K9Q7</accession>
<dbReference type="PANTHER" id="PTHR22916:SF3">
    <property type="entry name" value="UDP-GLCNAC:BETAGAL BETA-1,3-N-ACETYLGLUCOSAMINYLTRANSFERASE-LIKE PROTEIN 1"/>
    <property type="match status" value="1"/>
</dbReference>
<dbReference type="AlphaFoldDB" id="A0A3A9K9Q7"/>
<dbReference type="Pfam" id="PF00535">
    <property type="entry name" value="Glycos_transf_2"/>
    <property type="match status" value="1"/>
</dbReference>
<dbReference type="Gene3D" id="3.90.550.10">
    <property type="entry name" value="Spore Coat Polysaccharide Biosynthesis Protein SpsA, Chain A"/>
    <property type="match status" value="1"/>
</dbReference>
<evidence type="ECO:0000313" key="4">
    <source>
        <dbReference type="Proteomes" id="UP000281498"/>
    </source>
</evidence>
<feature type="domain" description="Glycosyltransferase 2-like" evidence="2">
    <location>
        <begin position="13"/>
        <end position="139"/>
    </location>
</feature>
<dbReference type="OrthoDB" id="396512at2"/>
<comment type="caution">
    <text evidence="3">The sequence shown here is derived from an EMBL/GenBank/DDBJ whole genome shotgun (WGS) entry which is preliminary data.</text>
</comment>
<protein>
    <submittedName>
        <fullName evidence="3">Glycosyl transferase</fullName>
    </submittedName>
</protein>
<dbReference type="SUPFAM" id="SSF53448">
    <property type="entry name" value="Nucleotide-diphospho-sugar transferases"/>
    <property type="match status" value="1"/>
</dbReference>
<dbReference type="RefSeq" id="WP_110938638.1">
    <property type="nucleotide sequence ID" value="NZ_KZ614147.1"/>
</dbReference>
<comment type="similarity">
    <text evidence="1">Belongs to the glycosyltransferase 2 family.</text>
</comment>
<dbReference type="PANTHER" id="PTHR22916">
    <property type="entry name" value="GLYCOSYLTRANSFERASE"/>
    <property type="match status" value="1"/>
</dbReference>
<sequence length="259" mass="29897">MESINIQSEPLISVITPSYNASKYLEATIKSVLAQKYSNWEMIIVDDCSSDNSVDIIKKYANEDERIRYVVLSTNSGAAVARNTAINESKGNYIAFLDSDDQWFPEKLHEQLMFMQKNNLAFSYTSYINIDEKGEKEGSIVEVPSEVNYKQLLKQNVIGCLTVMLNKDMIGQVEMVNIRTRQDYVLWLDLCKRGFRAVGIQKPLSKYRIVENSVSSNKLNMAKQNWKVYRDIEKLGLVKSVYYFIQYALLKIIKYTKSR</sequence>
<dbReference type="Proteomes" id="UP000281498">
    <property type="component" value="Unassembled WGS sequence"/>
</dbReference>
<evidence type="ECO:0000259" key="2">
    <source>
        <dbReference type="Pfam" id="PF00535"/>
    </source>
</evidence>
<reference evidence="3 4" key="1">
    <citation type="submission" date="2017-10" db="EMBL/GenBank/DDBJ databases">
        <title>Bacillus sp. nov., a halophilic bacterium isolated from a Keqin Lake.</title>
        <authorList>
            <person name="Wang H."/>
        </authorList>
    </citation>
    <scope>NUCLEOTIDE SEQUENCE [LARGE SCALE GENOMIC DNA]</scope>
    <source>
        <strain evidence="3 4">KCTC 13187</strain>
    </source>
</reference>
<dbReference type="FunFam" id="3.90.550.10:FF:000130">
    <property type="entry name" value="Family 2 glycosyl transferase"/>
    <property type="match status" value="1"/>
</dbReference>
<proteinExistence type="inferred from homology"/>
<organism evidence="3 4">
    <name type="scientific">Salipaludibacillus neizhouensis</name>
    <dbReference type="NCBI Taxonomy" id="885475"/>
    <lineage>
        <taxon>Bacteria</taxon>
        <taxon>Bacillati</taxon>
        <taxon>Bacillota</taxon>
        <taxon>Bacilli</taxon>
        <taxon>Bacillales</taxon>
        <taxon>Bacillaceae</taxon>
    </lineage>
</organism>
<dbReference type="InterPro" id="IPR029044">
    <property type="entry name" value="Nucleotide-diphossugar_trans"/>
</dbReference>
<keyword evidence="4" id="KW-1185">Reference proteome</keyword>
<dbReference type="EMBL" id="PDOE01000002">
    <property type="protein sequence ID" value="RKL68298.1"/>
    <property type="molecule type" value="Genomic_DNA"/>
</dbReference>
<evidence type="ECO:0000313" key="3">
    <source>
        <dbReference type="EMBL" id="RKL68298.1"/>
    </source>
</evidence>
<dbReference type="InterPro" id="IPR001173">
    <property type="entry name" value="Glyco_trans_2-like"/>
</dbReference>
<name>A0A3A9K9Q7_9BACI</name>
<keyword evidence="3" id="KW-0808">Transferase</keyword>